<dbReference type="InterPro" id="IPR006099">
    <property type="entry name" value="MeMalonylCoA_mutase_a/b_cat"/>
</dbReference>
<reference evidence="5" key="1">
    <citation type="journal article" date="2019" name="Int. J. Syst. Evol. Microbiol.">
        <title>The Global Catalogue of Microorganisms (GCM) 10K type strain sequencing project: providing services to taxonomists for standard genome sequencing and annotation.</title>
        <authorList>
            <consortium name="The Broad Institute Genomics Platform"/>
            <consortium name="The Broad Institute Genome Sequencing Center for Infectious Disease"/>
            <person name="Wu L."/>
            <person name="Ma J."/>
        </authorList>
    </citation>
    <scope>NUCLEOTIDE SEQUENCE [LARGE SCALE GENOMIC DNA]</scope>
    <source>
        <strain evidence="5">FCH27</strain>
    </source>
</reference>
<evidence type="ECO:0000256" key="2">
    <source>
        <dbReference type="SAM" id="MobiDB-lite"/>
    </source>
</evidence>
<proteinExistence type="predicted"/>
<dbReference type="Gene3D" id="3.20.20.240">
    <property type="entry name" value="Methylmalonyl-CoA mutase"/>
    <property type="match status" value="1"/>
</dbReference>
<dbReference type="EMBL" id="JBHTCH010000020">
    <property type="protein sequence ID" value="MFC7362067.1"/>
    <property type="molecule type" value="Genomic_DNA"/>
</dbReference>
<feature type="domain" description="Methylmalonyl-CoA mutase alpha/beta chain catalytic" evidence="3">
    <location>
        <begin position="224"/>
        <end position="458"/>
    </location>
</feature>
<comment type="subunit">
    <text evidence="1">Heterodimer of an alpha and a beta chain.</text>
</comment>
<dbReference type="Gene3D" id="3.40.50.280">
    <property type="entry name" value="Cobalamin-binding domain"/>
    <property type="match status" value="1"/>
</dbReference>
<dbReference type="Pfam" id="PF01642">
    <property type="entry name" value="MM_CoA_mutase"/>
    <property type="match status" value="1"/>
</dbReference>
<dbReference type="PANTHER" id="PTHR48101">
    <property type="entry name" value="METHYLMALONYL-COA MUTASE, MITOCHONDRIAL-RELATED"/>
    <property type="match status" value="1"/>
</dbReference>
<comment type="caution">
    <text evidence="4">The sequence shown here is derived from an EMBL/GenBank/DDBJ whole genome shotgun (WGS) entry which is preliminary data.</text>
</comment>
<sequence>MTDRDGDLEGGLAEPEELQPEEGSLRLVGDGDTYDAAAWEAATAAVLRKARRLRDDAPDSDVWAALTRTTLDGIDVAPIGQQSDLDGLITTGRPVRAGAWDVRTSLVGDDAEAVNEAALVDLDNGATSLHLDLEPGADVAVALRGVLLDLAPVSLERPDAEQSEALARLLEDTPDQPHPGNNLSSDPATALMFGERVADDGSRVADAFVATVRRAQSLGVLGAVVDGTALHDMGASDAQEIGWTMAVGVHYLRVLTEAGFSVDEAATLVEFRYAASDEQFPTIAKLRAARRLWARVLEASGASDVPQRQHVVTSRAMMGKVDPWVNMLRGTIAAFAAGVGGADAVTVVPFDERLGMPDAFGRRIARNTSSLLIEESHVAAVTDPAGGSYAVEKLTDDLAAAGWAELGRIEADGGALSDAARAGVKQRVEEVAAARDAQVADRSRPLTGVSEFPNLDETLPERPPAPSRHARHYGWAYEAMRDEPAARPVFLATMGPIAAHTARATFATNLFAAGGVAVEVAGATDGVEAVTAVYRSERGGQPVVCLAGTDAAYAEWGADLVAALRAAGASYVVLAGKPGERTVTDVDDSCSVGVDALAFLARVREELSR</sequence>
<evidence type="ECO:0000313" key="4">
    <source>
        <dbReference type="EMBL" id="MFC7362067.1"/>
    </source>
</evidence>
<evidence type="ECO:0000256" key="1">
    <source>
        <dbReference type="ARBA" id="ARBA00011870"/>
    </source>
</evidence>
<feature type="region of interest" description="Disordered" evidence="2">
    <location>
        <begin position="1"/>
        <end position="29"/>
    </location>
</feature>
<dbReference type="RefSeq" id="WP_255892504.1">
    <property type="nucleotide sequence ID" value="NZ_JAFMZM010000006.1"/>
</dbReference>
<evidence type="ECO:0000259" key="3">
    <source>
        <dbReference type="Pfam" id="PF01642"/>
    </source>
</evidence>
<evidence type="ECO:0000313" key="5">
    <source>
        <dbReference type="Proteomes" id="UP001596524"/>
    </source>
</evidence>
<dbReference type="PANTHER" id="PTHR48101:SF4">
    <property type="entry name" value="METHYLMALONYL-COA MUTASE, MITOCHONDRIAL"/>
    <property type="match status" value="1"/>
</dbReference>
<protein>
    <submittedName>
        <fullName evidence="4">Methylmalonyl-CoA mutase family protein</fullName>
    </submittedName>
</protein>
<dbReference type="InterPro" id="IPR016176">
    <property type="entry name" value="Cbl-dep_enz_cat"/>
</dbReference>
<feature type="region of interest" description="Disordered" evidence="2">
    <location>
        <begin position="442"/>
        <end position="467"/>
    </location>
</feature>
<organism evidence="4 5">
    <name type="scientific">Nocardioides astragali</name>
    <dbReference type="NCBI Taxonomy" id="1776736"/>
    <lineage>
        <taxon>Bacteria</taxon>
        <taxon>Bacillati</taxon>
        <taxon>Actinomycetota</taxon>
        <taxon>Actinomycetes</taxon>
        <taxon>Propionibacteriales</taxon>
        <taxon>Nocardioidaceae</taxon>
        <taxon>Nocardioides</taxon>
    </lineage>
</organism>
<gene>
    <name evidence="4" type="ORF">ACFQO6_17470</name>
</gene>
<dbReference type="Proteomes" id="UP001596524">
    <property type="component" value="Unassembled WGS sequence"/>
</dbReference>
<keyword evidence="5" id="KW-1185">Reference proteome</keyword>
<name>A0ABW2N7R9_9ACTN</name>
<accession>A0ABW2N7R9</accession>
<dbReference type="SUPFAM" id="SSF51703">
    <property type="entry name" value="Cobalamin (vitamin B12)-dependent enzymes"/>
    <property type="match status" value="1"/>
</dbReference>